<keyword evidence="3" id="KW-0575">Peroxidase</keyword>
<dbReference type="Pfam" id="PF02627">
    <property type="entry name" value="CMD"/>
    <property type="match status" value="1"/>
</dbReference>
<reference evidence="2" key="2">
    <citation type="submission" date="2023-10" db="EMBL/GenBank/DDBJ databases">
        <authorList>
            <consortium name="PulseNet: The National Subtyping Network for Foodborne Disease Surveillance"/>
        </authorList>
    </citation>
    <scope>NUCLEOTIDE SEQUENCE</scope>
    <source>
        <strain evidence="2">PNUSAV004886</strain>
    </source>
</reference>
<keyword evidence="4" id="KW-1185">Reference proteome</keyword>
<sequence length="153" mass="17291">MTLRANYFGLAAKGMQILLEQENYLREQFRASETVTVKIWELVKLRVSQINQCAFCIDMHSKDAMAAGESVERILGLNAWRDMPLYTDSEIAALEWAEHLTAGKTVDAECYDKVVSAFGEKTLVDLTIAINAINSWNRIVKVFKPEVGSYKPQ</sequence>
<dbReference type="InterPro" id="IPR003779">
    <property type="entry name" value="CMD-like"/>
</dbReference>
<dbReference type="NCBIfam" id="TIGR00778">
    <property type="entry name" value="ahpD_dom"/>
    <property type="match status" value="1"/>
</dbReference>
<evidence type="ECO:0000313" key="2">
    <source>
        <dbReference type="EMBL" id="ELN6934111.1"/>
    </source>
</evidence>
<proteinExistence type="predicted"/>
<dbReference type="Proteomes" id="UP000029994">
    <property type="component" value="Unassembled WGS sequence"/>
</dbReference>
<accession>A0A099LTE5</accession>
<dbReference type="Proteomes" id="UP001253463">
    <property type="component" value="Unassembled WGS sequence"/>
</dbReference>
<dbReference type="Gene3D" id="1.20.1290.10">
    <property type="entry name" value="AhpD-like"/>
    <property type="match status" value="1"/>
</dbReference>
<feature type="domain" description="Carboxymuconolactone decarboxylase-like" evidence="1">
    <location>
        <begin position="35"/>
        <end position="98"/>
    </location>
</feature>
<dbReference type="SUPFAM" id="SSF69118">
    <property type="entry name" value="AhpD-like"/>
    <property type="match status" value="1"/>
</dbReference>
<evidence type="ECO:0000259" key="1">
    <source>
        <dbReference type="Pfam" id="PF02627"/>
    </source>
</evidence>
<dbReference type="GeneID" id="43683407"/>
<dbReference type="STRING" id="29495.EA26_09430"/>
<dbReference type="PANTHER" id="PTHR34846">
    <property type="entry name" value="4-CARBOXYMUCONOLACTONE DECARBOXYLASE FAMILY PROTEIN (AFU_ORTHOLOGUE AFUA_6G11590)"/>
    <property type="match status" value="1"/>
</dbReference>
<dbReference type="RefSeq" id="WP_039427013.1">
    <property type="nucleotide sequence ID" value="NZ_CAWPVW010000067.1"/>
</dbReference>
<protein>
    <submittedName>
        <fullName evidence="3">Alkylhydroperoxidase</fullName>
    </submittedName>
    <submittedName>
        <fullName evidence="2">Carboxymuconolactone decarboxylase family protein</fullName>
    </submittedName>
</protein>
<reference evidence="3 4" key="1">
    <citation type="submission" date="2014-04" db="EMBL/GenBank/DDBJ databases">
        <title>Genome sequencing of Vibrio navarrensis strains.</title>
        <authorList>
            <person name="Gladney L.M."/>
            <person name="Katz L.S."/>
            <person name="Marino-Ramirez L."/>
            <person name="Jordan I.K."/>
        </authorList>
    </citation>
    <scope>NUCLEOTIDE SEQUENCE [LARGE SCALE GENOMIC DNA]</scope>
    <source>
        <strain evidence="3 4">ATCC 51183</strain>
    </source>
</reference>
<evidence type="ECO:0000313" key="3">
    <source>
        <dbReference type="EMBL" id="KGK11518.1"/>
    </source>
</evidence>
<evidence type="ECO:0000313" key="4">
    <source>
        <dbReference type="Proteomes" id="UP000029994"/>
    </source>
</evidence>
<gene>
    <name evidence="3" type="ORF">EA26_09430</name>
    <name evidence="2" type="ORF">RZY48_003587</name>
</gene>
<dbReference type="EMBL" id="JMCG01000001">
    <property type="protein sequence ID" value="KGK11518.1"/>
    <property type="molecule type" value="Genomic_DNA"/>
</dbReference>
<name>A0A099LTE5_9VIBR</name>
<dbReference type="PANTHER" id="PTHR34846:SF10">
    <property type="entry name" value="CYTOPLASMIC PROTEIN"/>
    <property type="match status" value="1"/>
</dbReference>
<dbReference type="GO" id="GO:0051920">
    <property type="term" value="F:peroxiredoxin activity"/>
    <property type="evidence" value="ECO:0007669"/>
    <property type="project" value="InterPro"/>
</dbReference>
<dbReference type="InterPro" id="IPR004675">
    <property type="entry name" value="AhpD_core"/>
</dbReference>
<dbReference type="AlphaFoldDB" id="A0A099LTE5"/>
<dbReference type="eggNOG" id="COG2128">
    <property type="taxonomic scope" value="Bacteria"/>
</dbReference>
<dbReference type="InterPro" id="IPR029032">
    <property type="entry name" value="AhpD-like"/>
</dbReference>
<organism evidence="3 4">
    <name type="scientific">Vibrio navarrensis</name>
    <dbReference type="NCBI Taxonomy" id="29495"/>
    <lineage>
        <taxon>Bacteria</taxon>
        <taxon>Pseudomonadati</taxon>
        <taxon>Pseudomonadota</taxon>
        <taxon>Gammaproteobacteria</taxon>
        <taxon>Vibrionales</taxon>
        <taxon>Vibrionaceae</taxon>
        <taxon>Vibrio</taxon>
    </lineage>
</organism>
<comment type="caution">
    <text evidence="3">The sequence shown here is derived from an EMBL/GenBank/DDBJ whole genome shotgun (WGS) entry which is preliminary data.</text>
</comment>
<keyword evidence="3" id="KW-0560">Oxidoreductase</keyword>
<dbReference type="EMBL" id="ABNSCA010000014">
    <property type="protein sequence ID" value="ELN6934111.1"/>
    <property type="molecule type" value="Genomic_DNA"/>
</dbReference>